<gene>
    <name evidence="5" type="ORF">E6W39_09120</name>
</gene>
<evidence type="ECO:0000256" key="2">
    <source>
        <dbReference type="ARBA" id="ARBA00022840"/>
    </source>
</evidence>
<feature type="domain" description="ABC transporter" evidence="4">
    <location>
        <begin position="26"/>
        <end position="260"/>
    </location>
</feature>
<evidence type="ECO:0000256" key="3">
    <source>
        <dbReference type="SAM" id="MobiDB-lite"/>
    </source>
</evidence>
<organism evidence="5 6">
    <name type="scientific">Kitasatospora acidiphila</name>
    <dbReference type="NCBI Taxonomy" id="2567942"/>
    <lineage>
        <taxon>Bacteria</taxon>
        <taxon>Bacillati</taxon>
        <taxon>Actinomycetota</taxon>
        <taxon>Actinomycetes</taxon>
        <taxon>Kitasatosporales</taxon>
        <taxon>Streptomycetaceae</taxon>
        <taxon>Kitasatospora</taxon>
    </lineage>
</organism>
<protein>
    <submittedName>
        <fullName evidence="5">ATP-binding cassette domain-containing protein</fullName>
    </submittedName>
</protein>
<feature type="region of interest" description="Disordered" evidence="3">
    <location>
        <begin position="278"/>
        <end position="299"/>
    </location>
</feature>
<dbReference type="SMART" id="SM00382">
    <property type="entry name" value="AAA"/>
    <property type="match status" value="1"/>
</dbReference>
<dbReference type="PANTHER" id="PTHR43582:SF2">
    <property type="entry name" value="LINEARMYCIN RESISTANCE ATP-BINDING PROTEIN LNRL"/>
    <property type="match status" value="1"/>
</dbReference>
<keyword evidence="6" id="KW-1185">Reference proteome</keyword>
<dbReference type="GO" id="GO:0016887">
    <property type="term" value="F:ATP hydrolysis activity"/>
    <property type="evidence" value="ECO:0007669"/>
    <property type="project" value="InterPro"/>
</dbReference>
<dbReference type="RefSeq" id="WP_141633097.1">
    <property type="nucleotide sequence ID" value="NZ_VIGB01000003.1"/>
</dbReference>
<keyword evidence="1" id="KW-0547">Nucleotide-binding</keyword>
<feature type="compositionally biased region" description="Basic residues" evidence="3">
    <location>
        <begin position="290"/>
        <end position="299"/>
    </location>
</feature>
<dbReference type="PROSITE" id="PS50893">
    <property type="entry name" value="ABC_TRANSPORTER_2"/>
    <property type="match status" value="1"/>
</dbReference>
<sequence>MTSTENATAAAASDTAPAPGADAVVCRGLEYSFHRGRGKGAKAVDGVDLTVRTGEVFGLLGPNGAGKTTTIRAITTLLPVPSGMVRVFGHDTARRQMQVRRLLGYVPQQLSAESGLTGRENVALFARVFDVPHAERAARVAQALAAVDLTEAADRMCGTYSGGMVRRLELAQALVSAPRLLVLDEPTIGLDPIARTSVWECIEAVRRATGMTVLVTTHYMDEADQYCDRIGLMDRGKIRALGTPAELKARVREQAPEHPDPTLDDVFRHFAGRDLARGQASEGDFSDVRRTRRTASRVG</sequence>
<name>A0A540W091_9ACTN</name>
<dbReference type="InterPro" id="IPR027417">
    <property type="entry name" value="P-loop_NTPase"/>
</dbReference>
<proteinExistence type="predicted"/>
<dbReference type="PANTHER" id="PTHR43582">
    <property type="entry name" value="LINEARMYCIN RESISTANCE ATP-BINDING PROTEIN LNRL"/>
    <property type="match status" value="1"/>
</dbReference>
<dbReference type="OrthoDB" id="9804819at2"/>
<evidence type="ECO:0000313" key="6">
    <source>
        <dbReference type="Proteomes" id="UP000319103"/>
    </source>
</evidence>
<dbReference type="Pfam" id="PF00005">
    <property type="entry name" value="ABC_tran"/>
    <property type="match status" value="1"/>
</dbReference>
<accession>A0A540W091</accession>
<reference evidence="5 6" key="1">
    <citation type="submission" date="2019-06" db="EMBL/GenBank/DDBJ databases">
        <title>Description of Kitasatospora acidophila sp. nov. isolated from pine grove soil, and reclassification of Streptomyces novaecaesareae to Kitasatospora novaeceasareae comb. nov.</title>
        <authorList>
            <person name="Kim M.J."/>
        </authorList>
    </citation>
    <scope>NUCLEOTIDE SEQUENCE [LARGE SCALE GENOMIC DNA]</scope>
    <source>
        <strain evidence="5 6">MMS16-CNU292</strain>
    </source>
</reference>
<dbReference type="Proteomes" id="UP000319103">
    <property type="component" value="Unassembled WGS sequence"/>
</dbReference>
<keyword evidence="2 5" id="KW-0067">ATP-binding</keyword>
<dbReference type="GO" id="GO:0005524">
    <property type="term" value="F:ATP binding"/>
    <property type="evidence" value="ECO:0007669"/>
    <property type="project" value="UniProtKB-KW"/>
</dbReference>
<dbReference type="AlphaFoldDB" id="A0A540W091"/>
<dbReference type="EMBL" id="VIGB01000003">
    <property type="protein sequence ID" value="TQF02403.1"/>
    <property type="molecule type" value="Genomic_DNA"/>
</dbReference>
<comment type="caution">
    <text evidence="5">The sequence shown here is derived from an EMBL/GenBank/DDBJ whole genome shotgun (WGS) entry which is preliminary data.</text>
</comment>
<dbReference type="SUPFAM" id="SSF52540">
    <property type="entry name" value="P-loop containing nucleoside triphosphate hydrolases"/>
    <property type="match status" value="1"/>
</dbReference>
<dbReference type="InterPro" id="IPR003439">
    <property type="entry name" value="ABC_transporter-like_ATP-bd"/>
</dbReference>
<dbReference type="InterPro" id="IPR003593">
    <property type="entry name" value="AAA+_ATPase"/>
</dbReference>
<evidence type="ECO:0000256" key="1">
    <source>
        <dbReference type="ARBA" id="ARBA00022741"/>
    </source>
</evidence>
<dbReference type="Gene3D" id="3.40.50.300">
    <property type="entry name" value="P-loop containing nucleotide triphosphate hydrolases"/>
    <property type="match status" value="1"/>
</dbReference>
<evidence type="ECO:0000259" key="4">
    <source>
        <dbReference type="PROSITE" id="PS50893"/>
    </source>
</evidence>
<evidence type="ECO:0000313" key="5">
    <source>
        <dbReference type="EMBL" id="TQF02403.1"/>
    </source>
</evidence>